<sequence>MIWRSVWMSFFAKPSTKAEARQQVGHCSSQVASTRKPARRSACLGRSLVIRLPSVRGMRPLAKMLLTLLALIGSAKCFDRNNFRTIYSSLDFPGGGTACTRMSCCRISKQELASMVVSLTVIVKVRTSFEDSGRGTVMATDSAWY</sequence>
<evidence type="ECO:0000313" key="1">
    <source>
        <dbReference type="EMBL" id="GBN77864.1"/>
    </source>
</evidence>
<dbReference type="EMBL" id="BGPR01017971">
    <property type="protein sequence ID" value="GBN77864.1"/>
    <property type="molecule type" value="Genomic_DNA"/>
</dbReference>
<dbReference type="AlphaFoldDB" id="A0A4Y2RPX5"/>
<proteinExistence type="predicted"/>
<organism evidence="1 2">
    <name type="scientific">Araneus ventricosus</name>
    <name type="common">Orbweaver spider</name>
    <name type="synonym">Epeira ventricosa</name>
    <dbReference type="NCBI Taxonomy" id="182803"/>
    <lineage>
        <taxon>Eukaryota</taxon>
        <taxon>Metazoa</taxon>
        <taxon>Ecdysozoa</taxon>
        <taxon>Arthropoda</taxon>
        <taxon>Chelicerata</taxon>
        <taxon>Arachnida</taxon>
        <taxon>Araneae</taxon>
        <taxon>Araneomorphae</taxon>
        <taxon>Entelegynae</taxon>
        <taxon>Araneoidea</taxon>
        <taxon>Araneidae</taxon>
        <taxon>Araneus</taxon>
    </lineage>
</organism>
<evidence type="ECO:0000313" key="2">
    <source>
        <dbReference type="Proteomes" id="UP000499080"/>
    </source>
</evidence>
<name>A0A4Y2RPX5_ARAVE</name>
<reference evidence="1 2" key="1">
    <citation type="journal article" date="2019" name="Sci. Rep.">
        <title>Orb-weaving spider Araneus ventricosus genome elucidates the spidroin gene catalogue.</title>
        <authorList>
            <person name="Kono N."/>
            <person name="Nakamura H."/>
            <person name="Ohtoshi R."/>
            <person name="Moran D.A.P."/>
            <person name="Shinohara A."/>
            <person name="Yoshida Y."/>
            <person name="Fujiwara M."/>
            <person name="Mori M."/>
            <person name="Tomita M."/>
            <person name="Arakawa K."/>
        </authorList>
    </citation>
    <scope>NUCLEOTIDE SEQUENCE [LARGE SCALE GENOMIC DNA]</scope>
</reference>
<protein>
    <submittedName>
        <fullName evidence="1">Uncharacterized protein</fullName>
    </submittedName>
</protein>
<gene>
    <name evidence="1" type="ORF">AVEN_86918_1</name>
</gene>
<dbReference type="Proteomes" id="UP000499080">
    <property type="component" value="Unassembled WGS sequence"/>
</dbReference>
<comment type="caution">
    <text evidence="1">The sequence shown here is derived from an EMBL/GenBank/DDBJ whole genome shotgun (WGS) entry which is preliminary data.</text>
</comment>
<accession>A0A4Y2RPX5</accession>
<keyword evidence="2" id="KW-1185">Reference proteome</keyword>